<evidence type="ECO:0000256" key="2">
    <source>
        <dbReference type="SAM" id="Phobius"/>
    </source>
</evidence>
<gene>
    <name evidence="3" type="ORF">BEWA_028200</name>
</gene>
<feature type="transmembrane region" description="Helical" evidence="2">
    <location>
        <begin position="579"/>
        <end position="598"/>
    </location>
</feature>
<evidence type="ECO:0000313" key="3">
    <source>
        <dbReference type="EMBL" id="AFZ79971.1"/>
    </source>
</evidence>
<dbReference type="KEGG" id="beq:BEWA_028200"/>
<accession>L0AY90</accession>
<reference evidence="3 4" key="1">
    <citation type="journal article" date="2012" name="BMC Genomics">
        <title>Comparative genomic analysis and phylogenetic position of Theileria equi.</title>
        <authorList>
            <person name="Kappmeyer L.S."/>
            <person name="Thiagarajan M."/>
            <person name="Herndon D.R."/>
            <person name="Ramsay J.D."/>
            <person name="Caler E."/>
            <person name="Djikeng A."/>
            <person name="Gillespie J.J."/>
            <person name="Lau A.O."/>
            <person name="Roalson E.H."/>
            <person name="Silva J.C."/>
            <person name="Silva M.G."/>
            <person name="Suarez C.E."/>
            <person name="Ueti M.W."/>
            <person name="Nene V.M."/>
            <person name="Mealey R.H."/>
            <person name="Knowles D.P."/>
            <person name="Brayton K.A."/>
        </authorList>
    </citation>
    <scope>NUCLEOTIDE SEQUENCE [LARGE SCALE GENOMIC DNA]</scope>
    <source>
        <strain evidence="3 4">WA</strain>
    </source>
</reference>
<sequence>MNDRWLKLEIGNKCGENAPNCICTGSTGNFTTSRDTDFDQVVGFVRYTHRSDEPFRLLKNIGDDEQLDVGDNYQEVKGVTEVSVYYWSENERKPLLLRVVKDGVTHEPEYYYKYGGNENEAGGQQNLWRHKNHEGGISLQTRLDERNLGINNRIPLYLDEPDKPLGLGSDLAKSVTIQHVQPPPPQLVGGGYTITEYKLNGDTNTSISRIEYGKQKVNVDIPPGGMNTVRLYSSPVNSNVPLMVNFNLKNGEPRWYFSKTQDGRSWIEVGSTDNFYKDDLPTENLAKNLDGFACKYHKAVTMDLTKDTFKGKKEKDCADGKSQNISVEQVEITGDSGRKTKYTKYSIKDREHKLVDLKFYHNGYEDQRRRIKSNSLNFPIQGPADIYTFYSSNTKDPVLIYVDASRSSGESQANTGWYRRSKNGYDSPWTKLRKQLRNITHQNFRELDCDNWNTLVGELKRGDSGLQECPQETAKQQDKQGQQRAEELRSGGEEAEETAKEEDVKASEDEQSDEEGSYTVLGAAGPKAVSSRDKDGPPGGNGLIGPNGDGGPAGGKPGAEDTPSEPAPFTSLITGGSAIAGYFFAGTAGSGLTGFLGYKGYKLYQNFKGDPWVRHRYSIEFLKNVPC</sequence>
<dbReference type="Proteomes" id="UP000031512">
    <property type="component" value="Chromosome 1"/>
</dbReference>
<dbReference type="GeneID" id="15807149"/>
<dbReference type="eggNOG" id="KOG1366">
    <property type="taxonomic scope" value="Eukaryota"/>
</dbReference>
<protein>
    <submittedName>
        <fullName evidence="3">Uncharacterized protein</fullName>
    </submittedName>
</protein>
<dbReference type="AlphaFoldDB" id="L0AY90"/>
<feature type="compositionally biased region" description="Gly residues" evidence="1">
    <location>
        <begin position="537"/>
        <end position="557"/>
    </location>
</feature>
<keyword evidence="2" id="KW-1133">Transmembrane helix</keyword>
<keyword evidence="2" id="KW-0812">Transmembrane</keyword>
<keyword evidence="4" id="KW-1185">Reference proteome</keyword>
<feature type="region of interest" description="Disordered" evidence="1">
    <location>
        <begin position="463"/>
        <end position="569"/>
    </location>
</feature>
<dbReference type="VEuPathDB" id="PiroplasmaDB:BEWA_028200"/>
<feature type="compositionally biased region" description="Basic and acidic residues" evidence="1">
    <location>
        <begin position="484"/>
        <end position="508"/>
    </location>
</feature>
<keyword evidence="2" id="KW-0472">Membrane</keyword>
<dbReference type="RefSeq" id="XP_004829637.1">
    <property type="nucleotide sequence ID" value="XM_004829580.1"/>
</dbReference>
<dbReference type="EMBL" id="CP001669">
    <property type="protein sequence ID" value="AFZ79971.1"/>
    <property type="molecule type" value="Genomic_DNA"/>
</dbReference>
<name>L0AY90_THEEQ</name>
<evidence type="ECO:0000256" key="1">
    <source>
        <dbReference type="SAM" id="MobiDB-lite"/>
    </source>
</evidence>
<evidence type="ECO:0000313" key="4">
    <source>
        <dbReference type="Proteomes" id="UP000031512"/>
    </source>
</evidence>
<dbReference type="STRING" id="1537102.L0AY90"/>
<organism evidence="3 4">
    <name type="scientific">Theileria equi strain WA</name>
    <dbReference type="NCBI Taxonomy" id="1537102"/>
    <lineage>
        <taxon>Eukaryota</taxon>
        <taxon>Sar</taxon>
        <taxon>Alveolata</taxon>
        <taxon>Apicomplexa</taxon>
        <taxon>Aconoidasida</taxon>
        <taxon>Piroplasmida</taxon>
        <taxon>Theileriidae</taxon>
        <taxon>Theileria</taxon>
    </lineage>
</organism>
<proteinExistence type="predicted"/>